<feature type="region of interest" description="Disordered" evidence="6">
    <location>
        <begin position="111"/>
        <end position="168"/>
    </location>
</feature>
<keyword evidence="5 7" id="KW-0472">Membrane</keyword>
<evidence type="ECO:0000256" key="3">
    <source>
        <dbReference type="ARBA" id="ARBA00022692"/>
    </source>
</evidence>
<feature type="compositionally biased region" description="Polar residues" evidence="6">
    <location>
        <begin position="1"/>
        <end position="16"/>
    </location>
</feature>
<dbReference type="Pfam" id="PF03743">
    <property type="entry name" value="TrbI"/>
    <property type="match status" value="1"/>
</dbReference>
<dbReference type="InterPro" id="IPR042217">
    <property type="entry name" value="T4SS_VirB10/TrbI"/>
</dbReference>
<dbReference type="RefSeq" id="WP_087653597.1">
    <property type="nucleotide sequence ID" value="NZ_JAJHGW010000044.1"/>
</dbReference>
<evidence type="ECO:0000256" key="6">
    <source>
        <dbReference type="SAM" id="MobiDB-lite"/>
    </source>
</evidence>
<proteinExistence type="inferred from homology"/>
<evidence type="ECO:0000256" key="7">
    <source>
        <dbReference type="SAM" id="Phobius"/>
    </source>
</evidence>
<sequence>MATDNNQNPDNLTSQHAEPEDLDLDLSQLEARKTNSRKVISIVAGLSIILLLVIAVPLFLKFIVFAPKEDLGAPVAKDEALQGTQQQDNSIAAMQKRMEQDKAQKAQLLAQQLADQERQKADLERRRQEALDRQRQLQEALQNQQTAQQQAQPGTRGRQTDQPPSPAERKLMGQVMVNLGGEDKGGKAGAENNNSLNNMLEAEDFTASTAVMQTIDPRYLLIRGTQIPCVLKTKLVTEYQGPVLCQIDKDIYSDDASTLLLRRGSMVHGQQTHVLSQGATRVFINWGGIDTPEHVRITVNALGTDTLGAAGAPAWMDTHFWERFGNTLKLMTFSDLLETGKNVASQNNGTNNGYISYDNTTDGVENLANTTLQKEINIPDTGYINQGTLMNIYVPRDLDFSTVFHDQ</sequence>
<evidence type="ECO:0000256" key="2">
    <source>
        <dbReference type="ARBA" id="ARBA00010265"/>
    </source>
</evidence>
<comment type="subcellular location">
    <subcellularLocation>
        <location evidence="1">Membrane</location>
        <topology evidence="1">Single-pass membrane protein</topology>
    </subcellularLocation>
</comment>
<evidence type="ECO:0000256" key="1">
    <source>
        <dbReference type="ARBA" id="ARBA00004167"/>
    </source>
</evidence>
<comment type="similarity">
    <text evidence="2">Belongs to the TrbI/VirB10 family.</text>
</comment>
<evidence type="ECO:0000313" key="8">
    <source>
        <dbReference type="EMBL" id="AYU65773.1"/>
    </source>
</evidence>
<dbReference type="CDD" id="cd16429">
    <property type="entry name" value="VirB10"/>
    <property type="match status" value="1"/>
</dbReference>
<evidence type="ECO:0000256" key="5">
    <source>
        <dbReference type="ARBA" id="ARBA00023136"/>
    </source>
</evidence>
<name>A0A3G4RJF0_KLEPN</name>
<keyword evidence="3 7" id="KW-0812">Transmembrane</keyword>
<feature type="transmembrane region" description="Helical" evidence="7">
    <location>
        <begin position="39"/>
        <end position="60"/>
    </location>
</feature>
<evidence type="ECO:0000256" key="4">
    <source>
        <dbReference type="ARBA" id="ARBA00022989"/>
    </source>
</evidence>
<organism evidence="8">
    <name type="scientific">Klebsiella pneumoniae</name>
    <dbReference type="NCBI Taxonomy" id="573"/>
    <lineage>
        <taxon>Bacteria</taxon>
        <taxon>Pseudomonadati</taxon>
        <taxon>Pseudomonadota</taxon>
        <taxon>Gammaproteobacteria</taxon>
        <taxon>Enterobacterales</taxon>
        <taxon>Enterobacteriaceae</taxon>
        <taxon>Klebsiella/Raoultella group</taxon>
        <taxon>Klebsiella</taxon>
        <taxon>Klebsiella pneumoniae complex</taxon>
    </lineage>
</organism>
<keyword evidence="8" id="KW-0614">Plasmid</keyword>
<dbReference type="Gene3D" id="2.40.128.260">
    <property type="entry name" value="Type IV secretion system, VirB10/TraB/TrbI"/>
    <property type="match status" value="2"/>
</dbReference>
<keyword evidence="4 7" id="KW-1133">Transmembrane helix</keyword>
<dbReference type="GO" id="GO:0016020">
    <property type="term" value="C:membrane"/>
    <property type="evidence" value="ECO:0007669"/>
    <property type="project" value="UniProtKB-SubCell"/>
</dbReference>
<accession>A0A3G4RJF0</accession>
<reference evidence="8" key="1">
    <citation type="submission" date="2018-10" db="EMBL/GenBank/DDBJ databases">
        <title>Complete sequence of plasmid pHNBF16.</title>
        <authorList>
            <person name="Liu J.H."/>
            <person name="Huang X."/>
            <person name="Luo J."/>
        </authorList>
    </citation>
    <scope>NUCLEOTIDE SEQUENCE</scope>
    <source>
        <strain evidence="8">6BF16CTX</strain>
        <plasmid evidence="8">pHNBF16</plasmid>
    </source>
</reference>
<dbReference type="InterPro" id="IPR005498">
    <property type="entry name" value="T4SS_VirB10/TraB/TrbI"/>
</dbReference>
<feature type="compositionally biased region" description="Basic and acidic residues" evidence="6">
    <location>
        <begin position="115"/>
        <end position="136"/>
    </location>
</feature>
<feature type="compositionally biased region" description="Low complexity" evidence="6">
    <location>
        <begin position="137"/>
        <end position="157"/>
    </location>
</feature>
<dbReference type="AlphaFoldDB" id="A0A3G4RJF0"/>
<feature type="region of interest" description="Disordered" evidence="6">
    <location>
        <begin position="1"/>
        <end position="20"/>
    </location>
</feature>
<protein>
    <submittedName>
        <fullName evidence="8">Uncharacterized protein</fullName>
    </submittedName>
</protein>
<geneLocation type="plasmid" evidence="8">
    <name>pHNBF16</name>
</geneLocation>
<dbReference type="EMBL" id="MK079571">
    <property type="protein sequence ID" value="AYU65773.1"/>
    <property type="molecule type" value="Genomic_DNA"/>
</dbReference>